<evidence type="ECO:0000313" key="2">
    <source>
        <dbReference type="Proteomes" id="UP000254029"/>
    </source>
</evidence>
<sequence length="194" mass="22782">MQREDLSQYLIHWTKGQSYEEAYNALLNICFDGVIHGGTRGVTGGESVICFTETPAKIFHSNTIGEFKPFGIQFKKIEIFKKGGLPVIYQPNSDLKYLDPSIHWRHVEFSIGSNGKNRNFTWQREWRVKTKFLKIESPATIIVPDREWVERIVNDFSSEYLKRGQEDNYDRLCCINQKYANKRLYFFEKLRLLG</sequence>
<name>A0AAX2M517_CHRVL</name>
<dbReference type="RefSeq" id="WP_147296915.1">
    <property type="nucleotide sequence ID" value="NZ_JBHMEH010000050.1"/>
</dbReference>
<accession>A0AAX2M517</accession>
<reference evidence="1 2" key="1">
    <citation type="submission" date="2018-06" db="EMBL/GenBank/DDBJ databases">
        <authorList>
            <consortium name="Pathogen Informatics"/>
            <person name="Doyle S."/>
        </authorList>
    </citation>
    <scope>NUCLEOTIDE SEQUENCE [LARGE SCALE GENOMIC DNA]</scope>
    <source>
        <strain evidence="1 2">NCTC8684</strain>
    </source>
</reference>
<protein>
    <submittedName>
        <fullName evidence="1">Uncharacterized protein</fullName>
    </submittedName>
</protein>
<gene>
    <name evidence="1" type="ORF">NCTC8684_00317</name>
</gene>
<dbReference type="EMBL" id="UIGR01000001">
    <property type="protein sequence ID" value="SUX31284.1"/>
    <property type="molecule type" value="Genomic_DNA"/>
</dbReference>
<organism evidence="1 2">
    <name type="scientific">Chromobacterium violaceum</name>
    <dbReference type="NCBI Taxonomy" id="536"/>
    <lineage>
        <taxon>Bacteria</taxon>
        <taxon>Pseudomonadati</taxon>
        <taxon>Pseudomonadota</taxon>
        <taxon>Betaproteobacteria</taxon>
        <taxon>Neisseriales</taxon>
        <taxon>Chromobacteriaceae</taxon>
        <taxon>Chromobacterium</taxon>
    </lineage>
</organism>
<proteinExistence type="predicted"/>
<evidence type="ECO:0000313" key="1">
    <source>
        <dbReference type="EMBL" id="SUX31284.1"/>
    </source>
</evidence>
<comment type="caution">
    <text evidence="1">The sequence shown here is derived from an EMBL/GenBank/DDBJ whole genome shotgun (WGS) entry which is preliminary data.</text>
</comment>
<dbReference type="AlphaFoldDB" id="A0AAX2M517"/>
<dbReference type="Proteomes" id="UP000254029">
    <property type="component" value="Unassembled WGS sequence"/>
</dbReference>